<feature type="region of interest" description="Disordered" evidence="6">
    <location>
        <begin position="589"/>
        <end position="609"/>
    </location>
</feature>
<evidence type="ECO:0000256" key="1">
    <source>
        <dbReference type="ARBA" id="ARBA00004300"/>
    </source>
</evidence>
<evidence type="ECO:0000256" key="4">
    <source>
        <dbReference type="ARBA" id="ARBA00023212"/>
    </source>
</evidence>
<gene>
    <name evidence="7" type="ORF">EGW08_023231</name>
</gene>
<dbReference type="InterPro" id="IPR028745">
    <property type="entry name" value="AKAP9/Pericentrin"/>
</dbReference>
<feature type="compositionally biased region" description="Acidic residues" evidence="6">
    <location>
        <begin position="206"/>
        <end position="215"/>
    </location>
</feature>
<evidence type="ECO:0000313" key="8">
    <source>
        <dbReference type="Proteomes" id="UP000271974"/>
    </source>
</evidence>
<feature type="compositionally biased region" description="Basic and acidic residues" evidence="6">
    <location>
        <begin position="380"/>
        <end position="393"/>
    </location>
</feature>
<feature type="region of interest" description="Disordered" evidence="6">
    <location>
        <begin position="86"/>
        <end position="112"/>
    </location>
</feature>
<dbReference type="AlphaFoldDB" id="A0A3S1GZ33"/>
<proteinExistence type="predicted"/>
<evidence type="ECO:0000256" key="5">
    <source>
        <dbReference type="SAM" id="Coils"/>
    </source>
</evidence>
<feature type="compositionally biased region" description="Polar residues" evidence="6">
    <location>
        <begin position="262"/>
        <end position="278"/>
    </location>
</feature>
<dbReference type="OrthoDB" id="6161412at2759"/>
<feature type="region of interest" description="Disordered" evidence="6">
    <location>
        <begin position="345"/>
        <end position="411"/>
    </location>
</feature>
<comment type="caution">
    <text evidence="7">The sequence shown here is derived from an EMBL/GenBank/DDBJ whole genome shotgun (WGS) entry which is preliminary data.</text>
</comment>
<feature type="compositionally biased region" description="Basic and acidic residues" evidence="6">
    <location>
        <begin position="184"/>
        <end position="198"/>
    </location>
</feature>
<dbReference type="PANTHER" id="PTHR44981:SF2">
    <property type="entry name" value="PERICENTRIN-LIKE PROTEIN, ISOFORM F"/>
    <property type="match status" value="1"/>
</dbReference>
<dbReference type="GO" id="GO:0060090">
    <property type="term" value="F:molecular adaptor activity"/>
    <property type="evidence" value="ECO:0007669"/>
    <property type="project" value="InterPro"/>
</dbReference>
<protein>
    <recommendedName>
        <fullName evidence="9">Pericentrin/AKAP-450 centrosomal targeting domain-containing protein</fullName>
    </recommendedName>
</protein>
<feature type="region of interest" description="Disordered" evidence="6">
    <location>
        <begin position="262"/>
        <end position="287"/>
    </location>
</feature>
<keyword evidence="8" id="KW-1185">Reference proteome</keyword>
<evidence type="ECO:0000256" key="3">
    <source>
        <dbReference type="ARBA" id="ARBA00023054"/>
    </source>
</evidence>
<organism evidence="7 8">
    <name type="scientific">Elysia chlorotica</name>
    <name type="common">Eastern emerald elysia</name>
    <name type="synonym">Sea slug</name>
    <dbReference type="NCBI Taxonomy" id="188477"/>
    <lineage>
        <taxon>Eukaryota</taxon>
        <taxon>Metazoa</taxon>
        <taxon>Spiralia</taxon>
        <taxon>Lophotrochozoa</taxon>
        <taxon>Mollusca</taxon>
        <taxon>Gastropoda</taxon>
        <taxon>Heterobranchia</taxon>
        <taxon>Euthyneura</taxon>
        <taxon>Panpulmonata</taxon>
        <taxon>Sacoglossa</taxon>
        <taxon>Placobranchoidea</taxon>
        <taxon>Plakobranchidae</taxon>
        <taxon>Elysia</taxon>
    </lineage>
</organism>
<dbReference type="GO" id="GO:0005813">
    <property type="term" value="C:centrosome"/>
    <property type="evidence" value="ECO:0007669"/>
    <property type="project" value="UniProtKB-SubCell"/>
</dbReference>
<dbReference type="Proteomes" id="UP000271974">
    <property type="component" value="Unassembled WGS sequence"/>
</dbReference>
<evidence type="ECO:0000313" key="7">
    <source>
        <dbReference type="EMBL" id="RUS69008.1"/>
    </source>
</evidence>
<keyword evidence="2" id="KW-0963">Cytoplasm</keyword>
<feature type="coiled-coil region" evidence="5">
    <location>
        <begin position="1"/>
        <end position="32"/>
    </location>
</feature>
<evidence type="ECO:0008006" key="9">
    <source>
        <dbReference type="Google" id="ProtNLM"/>
    </source>
</evidence>
<sequence length="780" mass="88848">MKALRQEYEAKFAQLRAERDAAEERYDRLMQGVQSGEHPELNQLMKDKYDEELELTKSLIQQDFDAQMKEEKKKFVEKHRKLMTDFMGDREKEEEEANRRHTEEMEQLRENLNREYEEKISAYEQENVRLSRDLDLLRDVSQEERDNQPSSNDSTLPEIEDITLTFQEQLHNAQQTVPSTSEQVDCRDTSTPVRRAESVEAGVQYEYEESEEETEAERAPTRQLRSFADVVKSPTPASAQDMEFTVEQLTAQVERLTLQLVQQQQDGAKTPTRSPQHSPENDTLKDEDSALVAMLQSDLERISAERENVQRTNDRLLSLLSDSVKTYVGVEDTINRKLSLVVSGATPRSGAGEASGGGAGSRPTSRPTSRPGSVETVSHLGREDSPALDRKGATPDPDTSQDSHHLEDTSILSNATDEGLEISHRLAESIFVGPDLDAEGEEILTDARSRLTNAVGQLLELMERSTVQLMEAKATQQELLDTLAARGQELESTASRNTELDSQLAAEIQAKDYLGLELHKAEGLIAGYSAERESLESQLQNLEEQREALIGDLDATRSRLEEFQRSQVEMESVRQDLGRQQELLRDNAGQEMQVEEQQAPSPQGETTPPALLKEVDSLNQEKRELAEQLQHQLDLSRRRLAELETLAEDGERRHEAQLEERARQVEDLRLQLDNTERQLKASKAFVAEQMAEREQEREEHQREVERLEELMQGKDKSANSQERLQTEIADLTEQLHARMTSQSSMHQRTLELQKALEDKELSAHDLKLFVERDDKLTHHA</sequence>
<feature type="coiled-coil region" evidence="5">
    <location>
        <begin position="518"/>
        <end position="559"/>
    </location>
</feature>
<evidence type="ECO:0000256" key="6">
    <source>
        <dbReference type="SAM" id="MobiDB-lite"/>
    </source>
</evidence>
<feature type="compositionally biased region" description="Polar residues" evidence="6">
    <location>
        <begin position="164"/>
        <end position="183"/>
    </location>
</feature>
<accession>A0A3S1GZ33</accession>
<dbReference type="GO" id="GO:0007165">
    <property type="term" value="P:signal transduction"/>
    <property type="evidence" value="ECO:0007669"/>
    <property type="project" value="InterPro"/>
</dbReference>
<feature type="compositionally biased region" description="Polar residues" evidence="6">
    <location>
        <begin position="595"/>
        <end position="606"/>
    </location>
</feature>
<dbReference type="EMBL" id="RQTK01001872">
    <property type="protein sequence ID" value="RUS69008.1"/>
    <property type="molecule type" value="Genomic_DNA"/>
</dbReference>
<feature type="coiled-coil region" evidence="5">
    <location>
        <begin position="612"/>
        <end position="734"/>
    </location>
</feature>
<dbReference type="PANTHER" id="PTHR44981">
    <property type="entry name" value="PERICENTRIN-LIKE PROTEIN, ISOFORM F"/>
    <property type="match status" value="1"/>
</dbReference>
<keyword evidence="3 5" id="KW-0175">Coiled coil</keyword>
<name>A0A3S1GZ33_ELYCH</name>
<feature type="compositionally biased region" description="Basic and acidic residues" evidence="6">
    <location>
        <begin position="87"/>
        <end position="112"/>
    </location>
</feature>
<reference evidence="7 8" key="1">
    <citation type="submission" date="2019-01" db="EMBL/GenBank/DDBJ databases">
        <title>A draft genome assembly of the solar-powered sea slug Elysia chlorotica.</title>
        <authorList>
            <person name="Cai H."/>
            <person name="Li Q."/>
            <person name="Fang X."/>
            <person name="Li J."/>
            <person name="Curtis N.E."/>
            <person name="Altenburger A."/>
            <person name="Shibata T."/>
            <person name="Feng M."/>
            <person name="Maeda T."/>
            <person name="Schwartz J.A."/>
            <person name="Shigenobu S."/>
            <person name="Lundholm N."/>
            <person name="Nishiyama T."/>
            <person name="Yang H."/>
            <person name="Hasebe M."/>
            <person name="Li S."/>
            <person name="Pierce S.K."/>
            <person name="Wang J."/>
        </authorList>
    </citation>
    <scope>NUCLEOTIDE SEQUENCE [LARGE SCALE GENOMIC DNA]</scope>
    <source>
        <strain evidence="7">EC2010</strain>
        <tissue evidence="7">Whole organism of an adult</tissue>
    </source>
</reference>
<keyword evidence="4" id="KW-0206">Cytoskeleton</keyword>
<feature type="compositionally biased region" description="Polar residues" evidence="6">
    <location>
        <begin position="362"/>
        <end position="371"/>
    </location>
</feature>
<feature type="region of interest" description="Disordered" evidence="6">
    <location>
        <begin position="139"/>
        <end position="222"/>
    </location>
</feature>
<evidence type="ECO:0000256" key="2">
    <source>
        <dbReference type="ARBA" id="ARBA00022490"/>
    </source>
</evidence>
<comment type="subcellular location">
    <subcellularLocation>
        <location evidence="1">Cytoplasm</location>
        <location evidence="1">Cytoskeleton</location>
        <location evidence="1">Microtubule organizing center</location>
        <location evidence="1">Centrosome</location>
    </subcellularLocation>
</comment>
<feature type="coiled-coil region" evidence="5">
    <location>
        <begin position="292"/>
        <end position="319"/>
    </location>
</feature>